<feature type="domain" description="VOC" evidence="1">
    <location>
        <begin position="6"/>
        <end position="119"/>
    </location>
</feature>
<dbReference type="PANTHER" id="PTHR33993:SF5">
    <property type="entry name" value="GLYOXALASE"/>
    <property type="match status" value="1"/>
</dbReference>
<gene>
    <name evidence="2" type="ORF">GPZ80_07545</name>
</gene>
<sequence>MERITGIGGFFFRAKDPECLTRWYETHLGIPGPPASYDERSWDQEAGPTVFAASPADSQHLRRPEQQWAINFRVRDLDAMVAQLRGAGIEVEVHDEGYPNGWFADLLDPEGNPVQLWQPAGADAVT</sequence>
<dbReference type="Proteomes" id="UP000734823">
    <property type="component" value="Unassembled WGS sequence"/>
</dbReference>
<dbReference type="Gene3D" id="3.10.180.10">
    <property type="entry name" value="2,3-Dihydroxybiphenyl 1,2-Dioxygenase, domain 1"/>
    <property type="match status" value="1"/>
</dbReference>
<keyword evidence="3" id="KW-1185">Reference proteome</keyword>
<dbReference type="PANTHER" id="PTHR33993">
    <property type="entry name" value="GLYOXALASE-RELATED"/>
    <property type="match status" value="1"/>
</dbReference>
<dbReference type="InterPro" id="IPR041581">
    <property type="entry name" value="Glyoxalase_6"/>
</dbReference>
<organism evidence="2 3">
    <name type="scientific">Actinokineospora xionganensis</name>
    <dbReference type="NCBI Taxonomy" id="2684470"/>
    <lineage>
        <taxon>Bacteria</taxon>
        <taxon>Bacillati</taxon>
        <taxon>Actinomycetota</taxon>
        <taxon>Actinomycetes</taxon>
        <taxon>Pseudonocardiales</taxon>
        <taxon>Pseudonocardiaceae</taxon>
        <taxon>Actinokineospora</taxon>
    </lineage>
</organism>
<proteinExistence type="predicted"/>
<evidence type="ECO:0000313" key="3">
    <source>
        <dbReference type="Proteomes" id="UP000734823"/>
    </source>
</evidence>
<protein>
    <submittedName>
        <fullName evidence="2">VOC family protein</fullName>
    </submittedName>
</protein>
<dbReference type="EMBL" id="JABVED010000003">
    <property type="protein sequence ID" value="MBC6447024.1"/>
    <property type="molecule type" value="Genomic_DNA"/>
</dbReference>
<dbReference type="InterPro" id="IPR037523">
    <property type="entry name" value="VOC_core"/>
</dbReference>
<dbReference type="InterPro" id="IPR029068">
    <property type="entry name" value="Glyas_Bleomycin-R_OHBP_Dase"/>
</dbReference>
<evidence type="ECO:0000313" key="2">
    <source>
        <dbReference type="EMBL" id="MBC6447024.1"/>
    </source>
</evidence>
<dbReference type="InterPro" id="IPR052164">
    <property type="entry name" value="Anthracycline_SecMetBiosynth"/>
</dbReference>
<dbReference type="SUPFAM" id="SSF54593">
    <property type="entry name" value="Glyoxalase/Bleomycin resistance protein/Dihydroxybiphenyl dioxygenase"/>
    <property type="match status" value="1"/>
</dbReference>
<reference evidence="2 3" key="1">
    <citation type="submission" date="2020-06" db="EMBL/GenBank/DDBJ databases">
        <title>Actinokineospora xiongansis sp. nov., isolated from soil of Baiyangdian.</title>
        <authorList>
            <person name="Zhang X."/>
        </authorList>
    </citation>
    <scope>NUCLEOTIDE SEQUENCE [LARGE SCALE GENOMIC DNA]</scope>
    <source>
        <strain evidence="2 3">HBU206404</strain>
    </source>
</reference>
<name>A0ABR7L2X1_9PSEU</name>
<comment type="caution">
    <text evidence="2">The sequence shown here is derived from an EMBL/GenBank/DDBJ whole genome shotgun (WGS) entry which is preliminary data.</text>
</comment>
<accession>A0ABR7L2X1</accession>
<dbReference type="PROSITE" id="PS51819">
    <property type="entry name" value="VOC"/>
    <property type="match status" value="1"/>
</dbReference>
<evidence type="ECO:0000259" key="1">
    <source>
        <dbReference type="PROSITE" id="PS51819"/>
    </source>
</evidence>
<dbReference type="Pfam" id="PF18029">
    <property type="entry name" value="Glyoxalase_6"/>
    <property type="match status" value="1"/>
</dbReference>
<dbReference type="RefSeq" id="WP_187219424.1">
    <property type="nucleotide sequence ID" value="NZ_JABVED010000003.1"/>
</dbReference>